<reference evidence="1" key="1">
    <citation type="journal article" date="2020" name="Stud. Mycol.">
        <title>101 Dothideomycetes genomes: a test case for predicting lifestyles and emergence of pathogens.</title>
        <authorList>
            <person name="Haridas S."/>
            <person name="Albert R."/>
            <person name="Binder M."/>
            <person name="Bloem J."/>
            <person name="Labutti K."/>
            <person name="Salamov A."/>
            <person name="Andreopoulos B."/>
            <person name="Baker S."/>
            <person name="Barry K."/>
            <person name="Bills G."/>
            <person name="Bluhm B."/>
            <person name="Cannon C."/>
            <person name="Castanera R."/>
            <person name="Culley D."/>
            <person name="Daum C."/>
            <person name="Ezra D."/>
            <person name="Gonzalez J."/>
            <person name="Henrissat B."/>
            <person name="Kuo A."/>
            <person name="Liang C."/>
            <person name="Lipzen A."/>
            <person name="Lutzoni F."/>
            <person name="Magnuson J."/>
            <person name="Mondo S."/>
            <person name="Nolan M."/>
            <person name="Ohm R."/>
            <person name="Pangilinan J."/>
            <person name="Park H.-J."/>
            <person name="Ramirez L."/>
            <person name="Alfaro M."/>
            <person name="Sun H."/>
            <person name="Tritt A."/>
            <person name="Yoshinaga Y."/>
            <person name="Zwiers L.-H."/>
            <person name="Turgeon B."/>
            <person name="Goodwin S."/>
            <person name="Spatafora J."/>
            <person name="Crous P."/>
            <person name="Grigoriev I."/>
        </authorList>
    </citation>
    <scope>NUCLEOTIDE SEQUENCE</scope>
    <source>
        <strain evidence="1">CBS 113979</strain>
    </source>
</reference>
<dbReference type="OrthoDB" id="62952at2759"/>
<dbReference type="Proteomes" id="UP000800041">
    <property type="component" value="Unassembled WGS sequence"/>
</dbReference>
<dbReference type="AlphaFoldDB" id="A0A6G1GY71"/>
<sequence>MTSLPVLGARMERDDAPIDAAEQGSQTRMRTRFGVDIERESPETIAKTLQEFAASLLASGIALPPLLGAVSSHLSLPTSLGNEEDACQPFRFLDLPKDIRLLIYEEVLVVGKVFVKSKSLPIGINFQEAR</sequence>
<gene>
    <name evidence="1" type="ORF">K402DRAFT_106404</name>
</gene>
<evidence type="ECO:0000313" key="2">
    <source>
        <dbReference type="Proteomes" id="UP000800041"/>
    </source>
</evidence>
<proteinExistence type="predicted"/>
<dbReference type="EMBL" id="ML977161">
    <property type="protein sequence ID" value="KAF1985699.1"/>
    <property type="molecule type" value="Genomic_DNA"/>
</dbReference>
<evidence type="ECO:0000313" key="1">
    <source>
        <dbReference type="EMBL" id="KAF1985699.1"/>
    </source>
</evidence>
<name>A0A6G1GY71_9PEZI</name>
<accession>A0A6G1GY71</accession>
<keyword evidence="2" id="KW-1185">Reference proteome</keyword>
<protein>
    <submittedName>
        <fullName evidence="1">Uncharacterized protein</fullName>
    </submittedName>
</protein>
<organism evidence="1 2">
    <name type="scientific">Aulographum hederae CBS 113979</name>
    <dbReference type="NCBI Taxonomy" id="1176131"/>
    <lineage>
        <taxon>Eukaryota</taxon>
        <taxon>Fungi</taxon>
        <taxon>Dikarya</taxon>
        <taxon>Ascomycota</taxon>
        <taxon>Pezizomycotina</taxon>
        <taxon>Dothideomycetes</taxon>
        <taxon>Pleosporomycetidae</taxon>
        <taxon>Aulographales</taxon>
        <taxon>Aulographaceae</taxon>
    </lineage>
</organism>